<comment type="similarity">
    <text evidence="1 7">Belongs to the aminoglycoside phosphotransferase family.</text>
</comment>
<gene>
    <name evidence="11" type="ORF">U732_4019</name>
</gene>
<name>A0A0C1U987_9CLOT</name>
<keyword evidence="4 7" id="KW-0418">Kinase</keyword>
<dbReference type="NCBIfam" id="NF033068">
    <property type="entry name" value="APH_3p"/>
    <property type="match status" value="1"/>
</dbReference>
<dbReference type="GO" id="GO:0016301">
    <property type="term" value="F:kinase activity"/>
    <property type="evidence" value="ECO:0007669"/>
    <property type="project" value="UniProtKB-KW"/>
</dbReference>
<dbReference type="InterPro" id="IPR011009">
    <property type="entry name" value="Kinase-like_dom_sf"/>
</dbReference>
<keyword evidence="12" id="KW-1185">Reference proteome</keyword>
<dbReference type="InterPro" id="IPR002575">
    <property type="entry name" value="Aminoglycoside_PTrfase"/>
</dbReference>
<feature type="active site" description="Proton acceptor" evidence="8">
    <location>
        <position position="180"/>
    </location>
</feature>
<protein>
    <submittedName>
        <fullName evidence="11">Phosphotransferase enzyme family protein</fullName>
    </submittedName>
</protein>
<dbReference type="InterPro" id="IPR024165">
    <property type="entry name" value="Kan/Strep_kinase"/>
</dbReference>
<keyword evidence="6 7" id="KW-0046">Antibiotic resistance</keyword>
<evidence type="ECO:0000256" key="5">
    <source>
        <dbReference type="ARBA" id="ARBA00022840"/>
    </source>
</evidence>
<evidence type="ECO:0000256" key="7">
    <source>
        <dbReference type="PIRNR" id="PIRNR000706"/>
    </source>
</evidence>
<keyword evidence="9" id="KW-0479">Metal-binding</keyword>
<comment type="caution">
    <text evidence="11">The sequence shown here is derived from an EMBL/GenBank/DDBJ whole genome shotgun (WGS) entry which is preliminary data.</text>
</comment>
<reference evidence="11 12" key="1">
    <citation type="journal article" date="2015" name="Infect. Genet. Evol.">
        <title>Genomic sequences of six botulinum neurotoxin-producing strains representing three clostridial species illustrate the mobility and diversity of botulinum neurotoxin genes.</title>
        <authorList>
            <person name="Smith T.J."/>
            <person name="Hill K.K."/>
            <person name="Xie G."/>
            <person name="Foley B.T."/>
            <person name="Williamson C.H."/>
            <person name="Foster J.T."/>
            <person name="Johnson S.L."/>
            <person name="Chertkov O."/>
            <person name="Teshima H."/>
            <person name="Gibbons H.S."/>
            <person name="Johnsky L.A."/>
            <person name="Karavis M.A."/>
            <person name="Smith L.A."/>
        </authorList>
    </citation>
    <scope>NUCLEOTIDE SEQUENCE [LARGE SCALE GENOMIC DNA]</scope>
    <source>
        <strain evidence="11 12">CDC 2741</strain>
    </source>
</reference>
<dbReference type="GO" id="GO:0046677">
    <property type="term" value="P:response to antibiotic"/>
    <property type="evidence" value="ECO:0007669"/>
    <property type="project" value="UniProtKB-KW"/>
</dbReference>
<evidence type="ECO:0000313" key="11">
    <source>
        <dbReference type="EMBL" id="KIE48263.1"/>
    </source>
</evidence>
<dbReference type="Gene3D" id="3.90.1200.10">
    <property type="match status" value="1"/>
</dbReference>
<dbReference type="EMBL" id="AYSO01000011">
    <property type="protein sequence ID" value="KIE48263.1"/>
    <property type="molecule type" value="Genomic_DNA"/>
</dbReference>
<evidence type="ECO:0000256" key="3">
    <source>
        <dbReference type="ARBA" id="ARBA00022741"/>
    </source>
</evidence>
<feature type="binding site" evidence="9">
    <location>
        <position position="185"/>
    </location>
    <ligand>
        <name>Mg(2+)</name>
        <dbReference type="ChEBI" id="CHEBI:18420"/>
    </ligand>
</feature>
<dbReference type="STRING" id="29341.RSJ17_09930"/>
<feature type="domain" description="Aminoglycoside phosphotransferase" evidence="10">
    <location>
        <begin position="19"/>
        <end position="243"/>
    </location>
</feature>
<dbReference type="OrthoDB" id="3806873at2"/>
<evidence type="ECO:0000256" key="1">
    <source>
        <dbReference type="ARBA" id="ARBA00006219"/>
    </source>
</evidence>
<keyword evidence="5 7" id="KW-0067">ATP-binding</keyword>
<dbReference type="RefSeq" id="WP_052267892.1">
    <property type="nucleotide sequence ID" value="NZ_AYSO01000011.1"/>
</dbReference>
<dbReference type="PIRSF" id="PIRSF000706">
    <property type="entry name" value="Kanamycin_kin"/>
    <property type="match status" value="1"/>
</dbReference>
<evidence type="ECO:0000256" key="9">
    <source>
        <dbReference type="PIRSR" id="PIRSR000706-2"/>
    </source>
</evidence>
<sequence length="252" mass="29825">MYLPKDIKDIVVLMQSEECKEGMSRAKVIRYYDNCKEFFLKIEKINDEVIREYEMYQWLIGKLPVPKIVYRVVEDNVSYMLIEAARGKMLEDDTYRSRPEKLVALAAKGIKLLQSVDVHECPFDSRIDGKLEKARKRIESDLAGRIDKNVYTEGLYTPEDVYRYLIENKPEEELIFSHGDYCFNNYFTNGTEITDFIDMGRAGVSDFYQDIALCVRELMDFEPKYTEMFIKELGIESNWEKIKYYILLDELF</sequence>
<evidence type="ECO:0000256" key="6">
    <source>
        <dbReference type="ARBA" id="ARBA00023251"/>
    </source>
</evidence>
<feature type="binding site" evidence="9">
    <location>
        <position position="198"/>
    </location>
    <ligand>
        <name>Mg(2+)</name>
        <dbReference type="ChEBI" id="CHEBI:18420"/>
    </ligand>
</feature>
<keyword evidence="3 7" id="KW-0547">Nucleotide-binding</keyword>
<evidence type="ECO:0000256" key="8">
    <source>
        <dbReference type="PIRSR" id="PIRSR000706-1"/>
    </source>
</evidence>
<evidence type="ECO:0000259" key="10">
    <source>
        <dbReference type="Pfam" id="PF01636"/>
    </source>
</evidence>
<dbReference type="Pfam" id="PF01636">
    <property type="entry name" value="APH"/>
    <property type="match status" value="1"/>
</dbReference>
<evidence type="ECO:0000256" key="2">
    <source>
        <dbReference type="ARBA" id="ARBA00022679"/>
    </source>
</evidence>
<dbReference type="GO" id="GO:0005524">
    <property type="term" value="F:ATP binding"/>
    <property type="evidence" value="ECO:0007669"/>
    <property type="project" value="UniProtKB-KW"/>
</dbReference>
<accession>A0A0C1U987</accession>
<dbReference type="GO" id="GO:0046872">
    <property type="term" value="F:metal ion binding"/>
    <property type="evidence" value="ECO:0007669"/>
    <property type="project" value="UniProtKB-KW"/>
</dbReference>
<dbReference type="SUPFAM" id="SSF56112">
    <property type="entry name" value="Protein kinase-like (PK-like)"/>
    <property type="match status" value="1"/>
</dbReference>
<evidence type="ECO:0000256" key="4">
    <source>
        <dbReference type="ARBA" id="ARBA00022777"/>
    </source>
</evidence>
<keyword evidence="2 7" id="KW-0808">Transferase</keyword>
<organism evidence="11 12">
    <name type="scientific">Clostridium argentinense CDC 2741</name>
    <dbReference type="NCBI Taxonomy" id="1418104"/>
    <lineage>
        <taxon>Bacteria</taxon>
        <taxon>Bacillati</taxon>
        <taxon>Bacillota</taxon>
        <taxon>Clostridia</taxon>
        <taxon>Eubacteriales</taxon>
        <taxon>Clostridiaceae</taxon>
        <taxon>Clostridium</taxon>
    </lineage>
</organism>
<evidence type="ECO:0000313" key="12">
    <source>
        <dbReference type="Proteomes" id="UP000031366"/>
    </source>
</evidence>
<dbReference type="CDD" id="cd05150">
    <property type="entry name" value="APH"/>
    <property type="match status" value="1"/>
</dbReference>
<dbReference type="AlphaFoldDB" id="A0A0C1U987"/>
<dbReference type="Gene3D" id="3.30.200.20">
    <property type="entry name" value="Phosphorylase Kinase, domain 1"/>
    <property type="match status" value="1"/>
</dbReference>
<keyword evidence="9" id="KW-0460">Magnesium</keyword>
<proteinExistence type="inferred from homology"/>
<dbReference type="Proteomes" id="UP000031366">
    <property type="component" value="Unassembled WGS sequence"/>
</dbReference>
<dbReference type="GO" id="GO:0016773">
    <property type="term" value="F:phosphotransferase activity, alcohol group as acceptor"/>
    <property type="evidence" value="ECO:0007669"/>
    <property type="project" value="InterPro"/>
</dbReference>